<reference evidence="3 4" key="1">
    <citation type="submission" date="2021-06" db="EMBL/GenBank/DDBJ databases">
        <authorList>
            <person name="Palmer J.M."/>
        </authorList>
    </citation>
    <scope>NUCLEOTIDE SEQUENCE [LARGE SCALE GENOMIC DNA]</scope>
    <source>
        <strain evidence="3 4">XC_2019</strain>
        <tissue evidence="3">Muscle</tissue>
    </source>
</reference>
<feature type="chain" id="PRO_5046003147" evidence="2">
    <location>
        <begin position="17"/>
        <end position="107"/>
    </location>
</feature>
<dbReference type="Proteomes" id="UP001434883">
    <property type="component" value="Unassembled WGS sequence"/>
</dbReference>
<feature type="region of interest" description="Disordered" evidence="1">
    <location>
        <begin position="88"/>
        <end position="107"/>
    </location>
</feature>
<evidence type="ECO:0000313" key="4">
    <source>
        <dbReference type="Proteomes" id="UP001434883"/>
    </source>
</evidence>
<dbReference type="EMBL" id="JAHRIN010058971">
    <property type="protein sequence ID" value="MEQ2211529.1"/>
    <property type="molecule type" value="Genomic_DNA"/>
</dbReference>
<evidence type="ECO:0000256" key="1">
    <source>
        <dbReference type="SAM" id="MobiDB-lite"/>
    </source>
</evidence>
<feature type="non-terminal residue" evidence="3">
    <location>
        <position position="1"/>
    </location>
</feature>
<organism evidence="3 4">
    <name type="scientific">Xenoophorus captivus</name>
    <dbReference type="NCBI Taxonomy" id="1517983"/>
    <lineage>
        <taxon>Eukaryota</taxon>
        <taxon>Metazoa</taxon>
        <taxon>Chordata</taxon>
        <taxon>Craniata</taxon>
        <taxon>Vertebrata</taxon>
        <taxon>Euteleostomi</taxon>
        <taxon>Actinopterygii</taxon>
        <taxon>Neopterygii</taxon>
        <taxon>Teleostei</taxon>
        <taxon>Neoteleostei</taxon>
        <taxon>Acanthomorphata</taxon>
        <taxon>Ovalentaria</taxon>
        <taxon>Atherinomorphae</taxon>
        <taxon>Cyprinodontiformes</taxon>
        <taxon>Goodeidae</taxon>
        <taxon>Xenoophorus</taxon>
    </lineage>
</organism>
<comment type="caution">
    <text evidence="3">The sequence shown here is derived from an EMBL/GenBank/DDBJ whole genome shotgun (WGS) entry which is preliminary data.</text>
</comment>
<feature type="compositionally biased region" description="Low complexity" evidence="1">
    <location>
        <begin position="95"/>
        <end position="107"/>
    </location>
</feature>
<evidence type="ECO:0000256" key="2">
    <source>
        <dbReference type="SAM" id="SignalP"/>
    </source>
</evidence>
<accession>A0ABV0RU53</accession>
<name>A0ABV0RU53_9TELE</name>
<dbReference type="InterPro" id="IPR011993">
    <property type="entry name" value="PH-like_dom_sf"/>
</dbReference>
<evidence type="ECO:0000313" key="3">
    <source>
        <dbReference type="EMBL" id="MEQ2211529.1"/>
    </source>
</evidence>
<gene>
    <name evidence="3" type="ORF">XENOCAPTIV_005172</name>
</gene>
<keyword evidence="4" id="KW-1185">Reference proteome</keyword>
<keyword evidence="2" id="KW-0732">Signal</keyword>
<sequence length="107" mass="10893">ALFVLLVIKSCVFVSGQMTAVGITENVKGDVKKFEIWYSGREEVYVVQVRGACGHPEGSPGAVCRGWTLSLCQLACLCACGPGAPTLGAPGNGPGRAPAALSAADLA</sequence>
<dbReference type="Gene3D" id="2.30.29.30">
    <property type="entry name" value="Pleckstrin-homology domain (PH domain)/Phosphotyrosine-binding domain (PTB)"/>
    <property type="match status" value="1"/>
</dbReference>
<protein>
    <submittedName>
        <fullName evidence="3">Uncharacterized protein</fullName>
    </submittedName>
</protein>
<proteinExistence type="predicted"/>
<feature type="signal peptide" evidence="2">
    <location>
        <begin position="1"/>
        <end position="16"/>
    </location>
</feature>